<keyword evidence="1" id="KW-0732">Signal</keyword>
<sequence>MRFSSLLNICALLLLQSEAAYSTFVCTDNSKPGAKTGYCVRKIVNDDNYPDYGVILDGEDYIGIHADHKGTGFSCAFAQIGAARSPVKRYCCGPNPTAGTSVYVWTHKELRDGCYSRDQDGGFH</sequence>
<proteinExistence type="predicted"/>
<evidence type="ECO:0000256" key="1">
    <source>
        <dbReference type="SAM" id="SignalP"/>
    </source>
</evidence>
<organism evidence="2 3">
    <name type="scientific">Puccinia striiformis f. sp. tritici PST-78</name>
    <dbReference type="NCBI Taxonomy" id="1165861"/>
    <lineage>
        <taxon>Eukaryota</taxon>
        <taxon>Fungi</taxon>
        <taxon>Dikarya</taxon>
        <taxon>Basidiomycota</taxon>
        <taxon>Pucciniomycotina</taxon>
        <taxon>Pucciniomycetes</taxon>
        <taxon>Pucciniales</taxon>
        <taxon>Pucciniaceae</taxon>
        <taxon>Puccinia</taxon>
    </lineage>
</organism>
<accession>A0A0L0UXC7</accession>
<feature type="chain" id="PRO_5005548682" description="Secreted protein" evidence="1">
    <location>
        <begin position="23"/>
        <end position="124"/>
    </location>
</feature>
<feature type="signal peptide" evidence="1">
    <location>
        <begin position="1"/>
        <end position="22"/>
    </location>
</feature>
<dbReference type="EMBL" id="AJIL01000196">
    <property type="protein sequence ID" value="KNE91581.1"/>
    <property type="molecule type" value="Genomic_DNA"/>
</dbReference>
<evidence type="ECO:0008006" key="4">
    <source>
        <dbReference type="Google" id="ProtNLM"/>
    </source>
</evidence>
<comment type="caution">
    <text evidence="2">The sequence shown here is derived from an EMBL/GenBank/DDBJ whole genome shotgun (WGS) entry which is preliminary data.</text>
</comment>
<name>A0A0L0UXC7_9BASI</name>
<protein>
    <recommendedName>
        <fullName evidence="4">Secreted protein</fullName>
    </recommendedName>
</protein>
<evidence type="ECO:0000313" key="2">
    <source>
        <dbReference type="EMBL" id="KNE91581.1"/>
    </source>
</evidence>
<dbReference type="AlphaFoldDB" id="A0A0L0UXC7"/>
<evidence type="ECO:0000313" key="3">
    <source>
        <dbReference type="Proteomes" id="UP000054564"/>
    </source>
</evidence>
<gene>
    <name evidence="2" type="ORF">PSTG_14976</name>
</gene>
<reference evidence="3" key="1">
    <citation type="submission" date="2014-03" db="EMBL/GenBank/DDBJ databases">
        <title>The Genome Sequence of Puccinia striiformis f. sp. tritici PST-78.</title>
        <authorList>
            <consortium name="The Broad Institute Genome Sequencing Platform"/>
            <person name="Cuomo C."/>
            <person name="Hulbert S."/>
            <person name="Chen X."/>
            <person name="Walker B."/>
            <person name="Young S.K."/>
            <person name="Zeng Q."/>
            <person name="Gargeya S."/>
            <person name="Fitzgerald M."/>
            <person name="Haas B."/>
            <person name="Abouelleil A."/>
            <person name="Alvarado L."/>
            <person name="Arachchi H.M."/>
            <person name="Berlin A.M."/>
            <person name="Chapman S.B."/>
            <person name="Goldberg J."/>
            <person name="Griggs A."/>
            <person name="Gujja S."/>
            <person name="Hansen M."/>
            <person name="Howarth C."/>
            <person name="Imamovic A."/>
            <person name="Larimer J."/>
            <person name="McCowan C."/>
            <person name="Montmayeur A."/>
            <person name="Murphy C."/>
            <person name="Neiman D."/>
            <person name="Pearson M."/>
            <person name="Priest M."/>
            <person name="Roberts A."/>
            <person name="Saif S."/>
            <person name="Shea T."/>
            <person name="Sisk P."/>
            <person name="Sykes S."/>
            <person name="Wortman J."/>
            <person name="Nusbaum C."/>
            <person name="Birren B."/>
        </authorList>
    </citation>
    <scope>NUCLEOTIDE SEQUENCE [LARGE SCALE GENOMIC DNA]</scope>
    <source>
        <strain evidence="3">race PST-78</strain>
    </source>
</reference>
<keyword evidence="3" id="KW-1185">Reference proteome</keyword>
<dbReference type="Proteomes" id="UP000054564">
    <property type="component" value="Unassembled WGS sequence"/>
</dbReference>